<dbReference type="EMBL" id="PKSM01000120">
    <property type="protein sequence ID" value="POW10256.1"/>
    <property type="molecule type" value="Genomic_DNA"/>
</dbReference>
<dbReference type="VEuPathDB" id="FungiDB:PSHT_08811"/>
<evidence type="ECO:0000256" key="2">
    <source>
        <dbReference type="SAM" id="MobiDB-lite"/>
    </source>
</evidence>
<protein>
    <recommendedName>
        <fullName evidence="3">Integrase catalytic domain-containing protein</fullName>
    </recommendedName>
</protein>
<name>A0A2S4VL24_9BASI</name>
<dbReference type="PANTHER" id="PTHR37984:SF5">
    <property type="entry name" value="PROTEIN NYNRIN-LIKE"/>
    <property type="match status" value="1"/>
</dbReference>
<dbReference type="InterPro" id="IPR041588">
    <property type="entry name" value="Integrase_H2C2"/>
</dbReference>
<dbReference type="FunFam" id="1.10.340.70:FF:000001">
    <property type="entry name" value="Retrovirus-related Pol polyprotein from transposon gypsy-like Protein"/>
    <property type="match status" value="1"/>
</dbReference>
<dbReference type="Pfam" id="PF17921">
    <property type="entry name" value="Integrase_H2C2"/>
    <property type="match status" value="1"/>
</dbReference>
<evidence type="ECO:0000259" key="3">
    <source>
        <dbReference type="PROSITE" id="PS50994"/>
    </source>
</evidence>
<accession>A0A2S4VL24</accession>
<dbReference type="GO" id="GO:0015074">
    <property type="term" value="P:DNA integration"/>
    <property type="evidence" value="ECO:0007669"/>
    <property type="project" value="InterPro"/>
</dbReference>
<dbReference type="GO" id="GO:0005634">
    <property type="term" value="C:nucleus"/>
    <property type="evidence" value="ECO:0007669"/>
    <property type="project" value="UniProtKB-ARBA"/>
</dbReference>
<comment type="caution">
    <text evidence="4">The sequence shown here is derived from an EMBL/GenBank/DDBJ whole genome shotgun (WGS) entry which is preliminary data.</text>
</comment>
<evidence type="ECO:0000313" key="4">
    <source>
        <dbReference type="EMBL" id="POW10256.1"/>
    </source>
</evidence>
<dbReference type="InterPro" id="IPR050951">
    <property type="entry name" value="Retrovirus_Pol_polyprotein"/>
</dbReference>
<organism evidence="4 5">
    <name type="scientific">Puccinia striiformis</name>
    <dbReference type="NCBI Taxonomy" id="27350"/>
    <lineage>
        <taxon>Eukaryota</taxon>
        <taxon>Fungi</taxon>
        <taxon>Dikarya</taxon>
        <taxon>Basidiomycota</taxon>
        <taxon>Pucciniomycotina</taxon>
        <taxon>Pucciniomycetes</taxon>
        <taxon>Pucciniales</taxon>
        <taxon>Pucciniaceae</taxon>
        <taxon>Puccinia</taxon>
    </lineage>
</organism>
<dbReference type="PROSITE" id="PS50994">
    <property type="entry name" value="INTEGRASE"/>
    <property type="match status" value="1"/>
</dbReference>
<reference evidence="4 5" key="1">
    <citation type="submission" date="2017-12" db="EMBL/GenBank/DDBJ databases">
        <title>Gene loss provides genomic basis for host adaptation in cereal stripe rust fungi.</title>
        <authorList>
            <person name="Xia C."/>
        </authorList>
    </citation>
    <scope>NUCLEOTIDE SEQUENCE [LARGE SCALE GENOMIC DNA]</scope>
    <source>
        <strain evidence="4 5">93TX-2</strain>
    </source>
</reference>
<dbReference type="InterPro" id="IPR001584">
    <property type="entry name" value="Integrase_cat-core"/>
</dbReference>
<reference evidence="5" key="2">
    <citation type="journal article" date="2018" name="BMC Genomics">
        <title>Genomic insights into host adaptation between the wheat stripe rust pathogen (Puccinia striiformis f. sp. tritici) and the barley stripe rust pathogen (Puccinia striiformis f. sp. hordei).</title>
        <authorList>
            <person name="Xia C."/>
            <person name="Wang M."/>
            <person name="Yin C."/>
            <person name="Cornejo O.E."/>
            <person name="Hulbert S.H."/>
            <person name="Chen X."/>
        </authorList>
    </citation>
    <scope>NUCLEOTIDE SEQUENCE [LARGE SCALE GENOMIC DNA]</scope>
    <source>
        <strain evidence="5">93TX-2</strain>
    </source>
</reference>
<dbReference type="AlphaFoldDB" id="A0A2S4VL24"/>
<proteinExistence type="predicted"/>
<feature type="region of interest" description="Disordered" evidence="2">
    <location>
        <begin position="1"/>
        <end position="32"/>
    </location>
</feature>
<dbReference type="PANTHER" id="PTHR37984">
    <property type="entry name" value="PROTEIN CBG26694"/>
    <property type="match status" value="1"/>
</dbReference>
<reference evidence="5" key="3">
    <citation type="journal article" date="2018" name="Mol. Plant Microbe Interact.">
        <title>Genome sequence resources for the wheat stripe rust pathogen (Puccinia striiformis f. sp. tritici) and the barley stripe rust pathogen (Puccinia striiformis f. sp. hordei).</title>
        <authorList>
            <person name="Xia C."/>
            <person name="Wang M."/>
            <person name="Yin C."/>
            <person name="Cornejo O.E."/>
            <person name="Hulbert S.H."/>
            <person name="Chen X."/>
        </authorList>
    </citation>
    <scope>NUCLEOTIDE SEQUENCE [LARGE SCALE GENOMIC DNA]</scope>
    <source>
        <strain evidence="5">93TX-2</strain>
    </source>
</reference>
<sequence>MKHVPGKTFTLPDGLSRRPPDPNEEPEEFNEEEAWIKPHPGFGVKEIYTGNLGVESTQVGVWKHLEYYLSTLSRPPDCSDSDWKLVKHKTPRFSVSAGKLTRRSAPFPQIVITLTSLQNSILTALHEELGHRGIDETYKRAKLRFWWPNMKRIVKKWIQSCLACQQRSSSMPSELKKATGKPMIFGRVSLDTVYIKAGRWKYLVVARDDLSGWVEAVGMEAIKAKKIAAWFMENWVYRFGVPLTVVVDGGSEFGQEFQNCLIEAGAKVKVTTPYYPEANGMIERGHQAIKDTLAKLCENNGKKWKHYLPLVLFADRISTKRTTGYSPYELLFGQPAILPVDLELENYLGTEWEEIKTTEDLLEAGTLQLENREEIIQQSFKKLLETRSQSIKPLNKKKNIRKPLEPGNLVLTYNKSLDSQWGKLFENKWNGPYRIIAQEKGGAYSLEELDGVPLKRRFAAVHYLGFANYIGPFTIFIDIHRYGGANRRRVDEDGEWTDVVRESKVLATRMKIRCKFLGYFEAIASMPSHRRTNGQNYRMIVRRKLYHDVMLEMDRLLAAFDSVHMTVY</sequence>
<dbReference type="SUPFAM" id="SSF53098">
    <property type="entry name" value="Ribonuclease H-like"/>
    <property type="match status" value="1"/>
</dbReference>
<evidence type="ECO:0000256" key="1">
    <source>
        <dbReference type="ARBA" id="ARBA00022884"/>
    </source>
</evidence>
<keyword evidence="1" id="KW-0694">RNA-binding</keyword>
<feature type="domain" description="Integrase catalytic" evidence="3">
    <location>
        <begin position="178"/>
        <end position="335"/>
    </location>
</feature>
<dbReference type="OrthoDB" id="2506616at2759"/>
<dbReference type="GO" id="GO:0003723">
    <property type="term" value="F:RNA binding"/>
    <property type="evidence" value="ECO:0007669"/>
    <property type="project" value="UniProtKB-KW"/>
</dbReference>
<evidence type="ECO:0000313" key="5">
    <source>
        <dbReference type="Proteomes" id="UP000238274"/>
    </source>
</evidence>
<gene>
    <name evidence="4" type="ORF">PSHT_08811</name>
</gene>
<dbReference type="Proteomes" id="UP000238274">
    <property type="component" value="Unassembled WGS sequence"/>
</dbReference>
<dbReference type="VEuPathDB" id="FungiDB:PSTT_05584"/>
<dbReference type="Pfam" id="PF00665">
    <property type="entry name" value="rve"/>
    <property type="match status" value="1"/>
</dbReference>
<dbReference type="Gene3D" id="1.10.340.70">
    <property type="match status" value="1"/>
</dbReference>
<feature type="compositionally biased region" description="Acidic residues" evidence="2">
    <location>
        <begin position="22"/>
        <end position="32"/>
    </location>
</feature>
<dbReference type="Gene3D" id="3.30.420.10">
    <property type="entry name" value="Ribonuclease H-like superfamily/Ribonuclease H"/>
    <property type="match status" value="1"/>
</dbReference>
<dbReference type="InterPro" id="IPR012337">
    <property type="entry name" value="RNaseH-like_sf"/>
</dbReference>
<dbReference type="InterPro" id="IPR036397">
    <property type="entry name" value="RNaseH_sf"/>
</dbReference>
<keyword evidence="5" id="KW-1185">Reference proteome</keyword>